<reference evidence="5" key="1">
    <citation type="submission" date="2025-08" db="UniProtKB">
        <authorList>
            <consortium name="RefSeq"/>
        </authorList>
    </citation>
    <scope>IDENTIFICATION</scope>
</reference>
<dbReference type="Gene3D" id="3.90.550.10">
    <property type="entry name" value="Spore Coat Polysaccharide Biosynthesis Protein SpsA, Chain A"/>
    <property type="match status" value="1"/>
</dbReference>
<evidence type="ECO:0000256" key="3">
    <source>
        <dbReference type="ARBA" id="ARBA00022695"/>
    </source>
</evidence>
<dbReference type="Pfam" id="PF01128">
    <property type="entry name" value="IspD"/>
    <property type="match status" value="1"/>
</dbReference>
<evidence type="ECO:0000313" key="4">
    <source>
        <dbReference type="Proteomes" id="UP000695022"/>
    </source>
</evidence>
<evidence type="ECO:0000313" key="5">
    <source>
        <dbReference type="RefSeq" id="XP_014677011.1"/>
    </source>
</evidence>
<dbReference type="InterPro" id="IPR018294">
    <property type="entry name" value="ISPD_synthase_CS"/>
</dbReference>
<proteinExistence type="inferred from homology"/>
<gene>
    <name evidence="5" type="primary">LOC106816883</name>
</gene>
<dbReference type="SUPFAM" id="SSF53448">
    <property type="entry name" value="Nucleotide-diphospho-sugar transferases"/>
    <property type="match status" value="1"/>
</dbReference>
<dbReference type="InterPro" id="IPR029044">
    <property type="entry name" value="Nucleotide-diphossugar_trans"/>
</dbReference>
<dbReference type="GeneID" id="106816883"/>
<keyword evidence="2" id="KW-0808">Transferase</keyword>
<keyword evidence="3" id="KW-0548">Nucleotidyltransferase</keyword>
<dbReference type="PANTHER" id="PTHR43015:SF1">
    <property type="entry name" value="D-RIBITOL-5-PHOSPHATE CYTIDYLYLTRANSFERASE"/>
    <property type="match status" value="1"/>
</dbReference>
<dbReference type="RefSeq" id="XP_014677011.1">
    <property type="nucleotide sequence ID" value="XM_014821525.1"/>
</dbReference>
<accession>A0ABM1EXU0</accession>
<sequence>MDFRVSVVLPAGGNGVRMRHSVPKQFCLIEGRSVLAYTIECFERIAWVESIIVAVATEHVAATHDIIAAEGFVKTKVTVGGDSRHRSIRSGIDALRHDPPDVVVVHDAVRPILHEKIVRDVAIAANKHGVSTHILISMGGGDRIR</sequence>
<dbReference type="PANTHER" id="PTHR43015">
    <property type="entry name" value="D-RIBITOL-5-PHOSPHATE CYTIDYLYLTRANSFERASE"/>
    <property type="match status" value="1"/>
</dbReference>
<dbReference type="InterPro" id="IPR034683">
    <property type="entry name" value="IspD/TarI"/>
</dbReference>
<protein>
    <submittedName>
        <fullName evidence="5">Isoprenoid synthase domain-containing protein-like</fullName>
    </submittedName>
</protein>
<evidence type="ECO:0000256" key="1">
    <source>
        <dbReference type="ARBA" id="ARBA00009789"/>
    </source>
</evidence>
<organism evidence="4 5">
    <name type="scientific">Priapulus caudatus</name>
    <name type="common">Priapulid worm</name>
    <dbReference type="NCBI Taxonomy" id="37621"/>
    <lineage>
        <taxon>Eukaryota</taxon>
        <taxon>Metazoa</taxon>
        <taxon>Ecdysozoa</taxon>
        <taxon>Scalidophora</taxon>
        <taxon>Priapulida</taxon>
        <taxon>Priapulimorpha</taxon>
        <taxon>Priapulimorphida</taxon>
        <taxon>Priapulidae</taxon>
        <taxon>Priapulus</taxon>
    </lineage>
</organism>
<comment type="similarity">
    <text evidence="1">Belongs to the IspD/TarI cytidylyltransferase family. IspD subfamily.</text>
</comment>
<dbReference type="PROSITE" id="PS01295">
    <property type="entry name" value="ISPD"/>
    <property type="match status" value="1"/>
</dbReference>
<evidence type="ECO:0000256" key="2">
    <source>
        <dbReference type="ARBA" id="ARBA00022679"/>
    </source>
</evidence>
<keyword evidence="4" id="KW-1185">Reference proteome</keyword>
<name>A0ABM1EXU0_PRICU</name>
<dbReference type="Proteomes" id="UP000695022">
    <property type="component" value="Unplaced"/>
</dbReference>